<accession>A0A8I0DN76</accession>
<comment type="caution">
    <text evidence="1">The sequence shown here is derived from an EMBL/GenBank/DDBJ whole genome shotgun (WGS) entry which is preliminary data.</text>
</comment>
<sequence length="47" mass="5626">MNSLFPYSEIHNLYLEMIDFSDNLQKGEKVVLLLRSYRCDKEKICDL</sequence>
<evidence type="ECO:0000313" key="1">
    <source>
        <dbReference type="EMBL" id="MBC5639177.1"/>
    </source>
</evidence>
<dbReference type="RefSeq" id="WP_186834543.1">
    <property type="nucleotide sequence ID" value="NZ_JACOOQ010000002.1"/>
</dbReference>
<dbReference type="Proteomes" id="UP000662088">
    <property type="component" value="Unassembled WGS sequence"/>
</dbReference>
<proteinExistence type="predicted"/>
<gene>
    <name evidence="1" type="ORF">H8R92_01765</name>
</gene>
<dbReference type="AlphaFoldDB" id="A0A8I0DN76"/>
<evidence type="ECO:0000313" key="2">
    <source>
        <dbReference type="Proteomes" id="UP000662088"/>
    </source>
</evidence>
<reference evidence="1" key="1">
    <citation type="submission" date="2020-08" db="EMBL/GenBank/DDBJ databases">
        <title>Genome public.</title>
        <authorList>
            <person name="Liu C."/>
            <person name="Sun Q."/>
        </authorList>
    </citation>
    <scope>NUCLEOTIDE SEQUENCE</scope>
    <source>
        <strain evidence="1">NSJ-42</strain>
    </source>
</reference>
<dbReference type="EMBL" id="JACOOQ010000002">
    <property type="protein sequence ID" value="MBC5639177.1"/>
    <property type="molecule type" value="Genomic_DNA"/>
</dbReference>
<name>A0A8I0DN76_9CLOT</name>
<protein>
    <submittedName>
        <fullName evidence="1">Uncharacterized protein</fullName>
    </submittedName>
</protein>
<organism evidence="1 2">
    <name type="scientific">Clostridium lentum</name>
    <dbReference type="NCBI Taxonomy" id="2763037"/>
    <lineage>
        <taxon>Bacteria</taxon>
        <taxon>Bacillati</taxon>
        <taxon>Bacillota</taxon>
        <taxon>Clostridia</taxon>
        <taxon>Eubacteriales</taxon>
        <taxon>Clostridiaceae</taxon>
        <taxon>Clostridium</taxon>
    </lineage>
</organism>
<keyword evidence="2" id="KW-1185">Reference proteome</keyword>